<organism evidence="1 2">
    <name type="scientific">Arsenicibacter rosenii</name>
    <dbReference type="NCBI Taxonomy" id="1750698"/>
    <lineage>
        <taxon>Bacteria</taxon>
        <taxon>Pseudomonadati</taxon>
        <taxon>Bacteroidota</taxon>
        <taxon>Cytophagia</taxon>
        <taxon>Cytophagales</taxon>
        <taxon>Spirosomataceae</taxon>
        <taxon>Arsenicibacter</taxon>
    </lineage>
</organism>
<dbReference type="InterPro" id="IPR019226">
    <property type="entry name" value="DUF2158"/>
</dbReference>
<comment type="caution">
    <text evidence="1">The sequence shown here is derived from an EMBL/GenBank/DDBJ whole genome shotgun (WGS) entry which is preliminary data.</text>
</comment>
<name>A0A1S2VGS1_9BACT</name>
<proteinExistence type="predicted"/>
<dbReference type="EMBL" id="MORL01000012">
    <property type="protein sequence ID" value="OIN57396.1"/>
    <property type="molecule type" value="Genomic_DNA"/>
</dbReference>
<dbReference type="AlphaFoldDB" id="A0A1S2VGS1"/>
<evidence type="ECO:0000313" key="1">
    <source>
        <dbReference type="EMBL" id="OIN57396.1"/>
    </source>
</evidence>
<evidence type="ECO:0000313" key="2">
    <source>
        <dbReference type="Proteomes" id="UP000181790"/>
    </source>
</evidence>
<accession>A0A1S2VGS1</accession>
<dbReference type="OrthoDB" id="1264301at2"/>
<evidence type="ECO:0008006" key="3">
    <source>
        <dbReference type="Google" id="ProtNLM"/>
    </source>
</evidence>
<dbReference type="RefSeq" id="WP_071504856.1">
    <property type="nucleotide sequence ID" value="NZ_MORL01000012.1"/>
</dbReference>
<dbReference type="Proteomes" id="UP000181790">
    <property type="component" value="Unassembled WGS sequence"/>
</dbReference>
<gene>
    <name evidence="1" type="ORF">BLX24_19370</name>
</gene>
<protein>
    <recommendedName>
        <fullName evidence="3">DUF2158 domain-containing protein</fullName>
    </recommendedName>
</protein>
<reference evidence="1 2" key="1">
    <citation type="submission" date="2016-10" db="EMBL/GenBank/DDBJ databases">
        <title>Arsenicibacter rosenii gen. nov., sp. nov., an efficient arsenic-methylating bacterium isolated from an arsenic-contaminated paddy soil.</title>
        <authorList>
            <person name="Huang K."/>
        </authorList>
    </citation>
    <scope>NUCLEOTIDE SEQUENCE [LARGE SCALE GENOMIC DNA]</scope>
    <source>
        <strain evidence="1 2">SM-1</strain>
    </source>
</reference>
<dbReference type="Pfam" id="PF09926">
    <property type="entry name" value="DUF2158"/>
    <property type="match status" value="1"/>
</dbReference>
<keyword evidence="2" id="KW-1185">Reference proteome</keyword>
<sequence length="68" mass="7349">MEQISIGSVVKLKSGSPPMTVTGYGKKYGSGKILVTLVEDKEQLKCQWFDATGTLQQDTFPVASLQLA</sequence>